<keyword evidence="15" id="KW-1185">Reference proteome</keyword>
<keyword evidence="3" id="KW-0597">Phosphoprotein</keyword>
<dbReference type="GO" id="GO:0005524">
    <property type="term" value="F:ATP binding"/>
    <property type="evidence" value="ECO:0007669"/>
    <property type="project" value="UniProtKB-KW"/>
</dbReference>
<dbReference type="Pfam" id="PF07536">
    <property type="entry name" value="HWE_HK"/>
    <property type="match status" value="1"/>
</dbReference>
<dbReference type="NCBIfam" id="TIGR00229">
    <property type="entry name" value="sensory_box"/>
    <property type="match status" value="1"/>
</dbReference>
<dbReference type="Gene3D" id="3.30.565.10">
    <property type="entry name" value="Histidine kinase-like ATPase, C-terminal domain"/>
    <property type="match status" value="1"/>
</dbReference>
<dbReference type="EMBL" id="QFYP01000001">
    <property type="protein sequence ID" value="RAK59919.1"/>
    <property type="molecule type" value="Genomic_DNA"/>
</dbReference>
<dbReference type="GO" id="GO:0004673">
    <property type="term" value="F:protein histidine kinase activity"/>
    <property type="evidence" value="ECO:0007669"/>
    <property type="project" value="UniProtKB-EC"/>
</dbReference>
<organism evidence="14 15">
    <name type="scientific">Phenylobacterium hankyongense</name>
    <dbReference type="NCBI Taxonomy" id="1813876"/>
    <lineage>
        <taxon>Bacteria</taxon>
        <taxon>Pseudomonadati</taxon>
        <taxon>Pseudomonadota</taxon>
        <taxon>Alphaproteobacteria</taxon>
        <taxon>Caulobacterales</taxon>
        <taxon>Caulobacteraceae</taxon>
        <taxon>Phenylobacterium</taxon>
    </lineage>
</organism>
<feature type="domain" description="PAS" evidence="12">
    <location>
        <begin position="32"/>
        <end position="68"/>
    </location>
</feature>
<evidence type="ECO:0000256" key="3">
    <source>
        <dbReference type="ARBA" id="ARBA00022553"/>
    </source>
</evidence>
<keyword evidence="9" id="KW-0418">Kinase</keyword>
<dbReference type="InterPro" id="IPR000700">
    <property type="entry name" value="PAS-assoc_C"/>
</dbReference>
<evidence type="ECO:0000256" key="9">
    <source>
        <dbReference type="ARBA" id="ARBA00022777"/>
    </source>
</evidence>
<dbReference type="InterPro" id="IPR036890">
    <property type="entry name" value="HATPase_C_sf"/>
</dbReference>
<reference evidence="15" key="1">
    <citation type="submission" date="2018-05" db="EMBL/GenBank/DDBJ databases">
        <authorList>
            <person name="Li X."/>
        </authorList>
    </citation>
    <scope>NUCLEOTIDE SEQUENCE [LARGE SCALE GENOMIC DNA]</scope>
    <source>
        <strain evidence="15">HKS-05</strain>
    </source>
</reference>
<keyword evidence="4" id="KW-0285">Flavoprotein</keyword>
<evidence type="ECO:0000256" key="8">
    <source>
        <dbReference type="ARBA" id="ARBA00022741"/>
    </source>
</evidence>
<dbReference type="SMART" id="SM00091">
    <property type="entry name" value="PAS"/>
    <property type="match status" value="1"/>
</dbReference>
<comment type="caution">
    <text evidence="14">The sequence shown here is derived from an EMBL/GenBank/DDBJ whole genome shotgun (WGS) entry which is preliminary data.</text>
</comment>
<evidence type="ECO:0000256" key="1">
    <source>
        <dbReference type="ARBA" id="ARBA00000085"/>
    </source>
</evidence>
<keyword evidence="5" id="KW-0288">FMN</keyword>
<evidence type="ECO:0000313" key="14">
    <source>
        <dbReference type="EMBL" id="RAK59919.1"/>
    </source>
</evidence>
<dbReference type="PANTHER" id="PTHR41523:SF8">
    <property type="entry name" value="ETHYLENE RESPONSE SENSOR PROTEIN"/>
    <property type="match status" value="1"/>
</dbReference>
<keyword evidence="6" id="KW-0808">Transferase</keyword>
<dbReference type="RefSeq" id="WP_111457212.1">
    <property type="nucleotide sequence ID" value="NZ_QFYP01000001.1"/>
</dbReference>
<accession>A0A328AZ41</accession>
<dbReference type="PROSITE" id="PS50112">
    <property type="entry name" value="PAS"/>
    <property type="match status" value="1"/>
</dbReference>
<feature type="domain" description="PAC" evidence="13">
    <location>
        <begin position="110"/>
        <end position="162"/>
    </location>
</feature>
<evidence type="ECO:0000256" key="5">
    <source>
        <dbReference type="ARBA" id="ARBA00022643"/>
    </source>
</evidence>
<dbReference type="AlphaFoldDB" id="A0A328AZ41"/>
<dbReference type="Pfam" id="PF08448">
    <property type="entry name" value="PAS_4"/>
    <property type="match status" value="1"/>
</dbReference>
<dbReference type="InterPro" id="IPR013656">
    <property type="entry name" value="PAS_4"/>
</dbReference>
<dbReference type="PROSITE" id="PS50113">
    <property type="entry name" value="PAC"/>
    <property type="match status" value="1"/>
</dbReference>
<evidence type="ECO:0000256" key="6">
    <source>
        <dbReference type="ARBA" id="ARBA00022679"/>
    </source>
</evidence>
<keyword evidence="7" id="KW-0677">Repeat</keyword>
<evidence type="ECO:0000256" key="10">
    <source>
        <dbReference type="ARBA" id="ARBA00022840"/>
    </source>
</evidence>
<dbReference type="PANTHER" id="PTHR41523">
    <property type="entry name" value="TWO-COMPONENT SYSTEM SENSOR PROTEIN"/>
    <property type="match status" value="1"/>
</dbReference>
<dbReference type="Proteomes" id="UP000249842">
    <property type="component" value="Unassembled WGS sequence"/>
</dbReference>
<dbReference type="SUPFAM" id="SSF55785">
    <property type="entry name" value="PYP-like sensor domain (PAS domain)"/>
    <property type="match status" value="1"/>
</dbReference>
<sequence length="354" mass="38468">MTSSSENSAASPAADGERVVRLASAEDSFQQRELLYRDLLNALPAAIYMTDARGRITFYNEAAVALSGRRPALGVDEWCVTWKLYWPDGSALPHDQCPMALALKEGRELRGVEAIAERPDGSRIAFMPYPTLLRDAGGAVVGAVNMLVDITERKSSEERQRLLANEVNHRANNLLTVVQGMVRLTKADDVEEFREALNGRVAALARAHSLLAKSRWIGADLQHLVTEELSPYLGVEDARVWVSGTILPMEPSAAQSMALIVHELATNAAKHGALSTAQGRVMVEWRHVRGEQVVLRWREEGGPPATAPGREGVGSTVIRRAAAHLGAQTSFAWTEGGLVVELTVPKRNIVAATD</sequence>
<evidence type="ECO:0000256" key="11">
    <source>
        <dbReference type="ARBA" id="ARBA00023026"/>
    </source>
</evidence>
<dbReference type="EC" id="2.7.13.3" evidence="2"/>
<evidence type="ECO:0000259" key="13">
    <source>
        <dbReference type="PROSITE" id="PS50113"/>
    </source>
</evidence>
<evidence type="ECO:0000313" key="15">
    <source>
        <dbReference type="Proteomes" id="UP000249842"/>
    </source>
</evidence>
<dbReference type="SUPFAM" id="SSF55874">
    <property type="entry name" value="ATPase domain of HSP90 chaperone/DNA topoisomerase II/histidine kinase"/>
    <property type="match status" value="1"/>
</dbReference>
<keyword evidence="11" id="KW-0843">Virulence</keyword>
<dbReference type="InterPro" id="IPR000014">
    <property type="entry name" value="PAS"/>
</dbReference>
<gene>
    <name evidence="14" type="ORF">DJ021_08930</name>
</gene>
<evidence type="ECO:0000256" key="2">
    <source>
        <dbReference type="ARBA" id="ARBA00012438"/>
    </source>
</evidence>
<dbReference type="SMART" id="SM00911">
    <property type="entry name" value="HWE_HK"/>
    <property type="match status" value="1"/>
</dbReference>
<proteinExistence type="predicted"/>
<comment type="catalytic activity">
    <reaction evidence="1">
        <text>ATP + protein L-histidine = ADP + protein N-phospho-L-histidine.</text>
        <dbReference type="EC" id="2.7.13.3"/>
    </reaction>
</comment>
<evidence type="ECO:0000256" key="4">
    <source>
        <dbReference type="ARBA" id="ARBA00022630"/>
    </source>
</evidence>
<dbReference type="OrthoDB" id="9760752at2"/>
<protein>
    <recommendedName>
        <fullName evidence="2">histidine kinase</fullName>
        <ecNumber evidence="2">2.7.13.3</ecNumber>
    </recommendedName>
</protein>
<dbReference type="InterPro" id="IPR011102">
    <property type="entry name" value="Sig_transdc_His_kinase_HWE"/>
</dbReference>
<dbReference type="InterPro" id="IPR035965">
    <property type="entry name" value="PAS-like_dom_sf"/>
</dbReference>
<evidence type="ECO:0000259" key="12">
    <source>
        <dbReference type="PROSITE" id="PS50112"/>
    </source>
</evidence>
<keyword evidence="10" id="KW-0067">ATP-binding</keyword>
<dbReference type="CDD" id="cd00130">
    <property type="entry name" value="PAS"/>
    <property type="match status" value="1"/>
</dbReference>
<name>A0A328AZ41_9CAUL</name>
<evidence type="ECO:0000256" key="7">
    <source>
        <dbReference type="ARBA" id="ARBA00022737"/>
    </source>
</evidence>
<keyword evidence="8" id="KW-0547">Nucleotide-binding</keyword>
<dbReference type="Gene3D" id="3.30.450.20">
    <property type="entry name" value="PAS domain"/>
    <property type="match status" value="1"/>
</dbReference>